<evidence type="ECO:0000313" key="1">
    <source>
        <dbReference type="EnsemblMetazoa" id="AFAF016566-PA"/>
    </source>
</evidence>
<dbReference type="EnsemblMetazoa" id="AFAF016566-RA">
    <property type="protein sequence ID" value="AFAF016566-PA"/>
    <property type="gene ID" value="AFAF016566"/>
</dbReference>
<reference evidence="2" key="1">
    <citation type="submission" date="2014-01" db="EMBL/GenBank/DDBJ databases">
        <title>The Genome Sequence of Anopheles farauti FAR1 (V2).</title>
        <authorList>
            <consortium name="The Broad Institute Genomics Platform"/>
            <person name="Neafsey D.E."/>
            <person name="Besansky N."/>
            <person name="Howell P."/>
            <person name="Walton C."/>
            <person name="Young S.K."/>
            <person name="Zeng Q."/>
            <person name="Gargeya S."/>
            <person name="Fitzgerald M."/>
            <person name="Haas B."/>
            <person name="Abouelleil A."/>
            <person name="Allen A.W."/>
            <person name="Alvarado L."/>
            <person name="Arachchi H.M."/>
            <person name="Berlin A.M."/>
            <person name="Chapman S.B."/>
            <person name="Gainer-Dewar J."/>
            <person name="Goldberg J."/>
            <person name="Griggs A."/>
            <person name="Gujja S."/>
            <person name="Hansen M."/>
            <person name="Howarth C."/>
            <person name="Imamovic A."/>
            <person name="Ireland A."/>
            <person name="Larimer J."/>
            <person name="McCowan C."/>
            <person name="Murphy C."/>
            <person name="Pearson M."/>
            <person name="Poon T.W."/>
            <person name="Priest M."/>
            <person name="Roberts A."/>
            <person name="Saif S."/>
            <person name="Shea T."/>
            <person name="Sisk P."/>
            <person name="Sykes S."/>
            <person name="Wortman J."/>
            <person name="Nusbaum C."/>
            <person name="Birren B."/>
        </authorList>
    </citation>
    <scope>NUCLEOTIDE SEQUENCE [LARGE SCALE GENOMIC DNA]</scope>
    <source>
        <strain evidence="2">FAR1</strain>
    </source>
</reference>
<reference evidence="1" key="2">
    <citation type="submission" date="2020-05" db="UniProtKB">
        <authorList>
            <consortium name="EnsemblMetazoa"/>
        </authorList>
    </citation>
    <scope>IDENTIFICATION</scope>
    <source>
        <strain evidence="1">FAR1</strain>
    </source>
</reference>
<evidence type="ECO:0000313" key="2">
    <source>
        <dbReference type="Proteomes" id="UP000075886"/>
    </source>
</evidence>
<protein>
    <submittedName>
        <fullName evidence="1">Uncharacterized protein</fullName>
    </submittedName>
</protein>
<keyword evidence="2" id="KW-1185">Reference proteome</keyword>
<dbReference type="AlphaFoldDB" id="A0A182QTJ4"/>
<organism evidence="1 2">
    <name type="scientific">Anopheles farauti</name>
    <dbReference type="NCBI Taxonomy" id="69004"/>
    <lineage>
        <taxon>Eukaryota</taxon>
        <taxon>Metazoa</taxon>
        <taxon>Ecdysozoa</taxon>
        <taxon>Arthropoda</taxon>
        <taxon>Hexapoda</taxon>
        <taxon>Insecta</taxon>
        <taxon>Pterygota</taxon>
        <taxon>Neoptera</taxon>
        <taxon>Endopterygota</taxon>
        <taxon>Diptera</taxon>
        <taxon>Nematocera</taxon>
        <taxon>Culicoidea</taxon>
        <taxon>Culicidae</taxon>
        <taxon>Anophelinae</taxon>
        <taxon>Anopheles</taxon>
    </lineage>
</organism>
<dbReference type="Proteomes" id="UP000075886">
    <property type="component" value="Unassembled WGS sequence"/>
</dbReference>
<proteinExistence type="predicted"/>
<dbReference type="VEuPathDB" id="VectorBase:AFAF016566"/>
<sequence>MIHLLNFIAGMNSTLEYDREEVKLTKQPAQLDELDIFPQNFSESMESCCCDVADYSVKALRKRFLSGNQEAPEVKPRSATATIERLLVCTCHEHTKEISEVESSERQLDVSPSVLELKKRYEAKVQALSKSSSLGSSVGSPVSRPVSSRMEARQDMCALDLPHPEGQMPMYNDGLMRAKLSTRWSVVNTSVVEVPNGMQITFTVMKDSNH</sequence>
<accession>A0A182QTJ4</accession>
<name>A0A182QTJ4_9DIPT</name>
<dbReference type="EMBL" id="AXCN02000044">
    <property type="status" value="NOT_ANNOTATED_CDS"/>
    <property type="molecule type" value="Genomic_DNA"/>
</dbReference>